<dbReference type="EMBL" id="CM031829">
    <property type="protein sequence ID" value="KAG6712781.1"/>
    <property type="molecule type" value="Genomic_DNA"/>
</dbReference>
<organism evidence="4 5">
    <name type="scientific">Carya illinoinensis</name>
    <name type="common">Pecan</name>
    <dbReference type="NCBI Taxonomy" id="32201"/>
    <lineage>
        <taxon>Eukaryota</taxon>
        <taxon>Viridiplantae</taxon>
        <taxon>Streptophyta</taxon>
        <taxon>Embryophyta</taxon>
        <taxon>Tracheophyta</taxon>
        <taxon>Spermatophyta</taxon>
        <taxon>Magnoliopsida</taxon>
        <taxon>eudicotyledons</taxon>
        <taxon>Gunneridae</taxon>
        <taxon>Pentapetalae</taxon>
        <taxon>rosids</taxon>
        <taxon>fabids</taxon>
        <taxon>Fagales</taxon>
        <taxon>Juglandaceae</taxon>
        <taxon>Carya</taxon>
    </lineage>
</organism>
<protein>
    <recommendedName>
        <fullName evidence="2">Sulfotransferase</fullName>
        <ecNumber evidence="2">2.8.2.-</ecNumber>
    </recommendedName>
</protein>
<sequence>MEVQSGRARASPCFIHTSCIGQKNKFQNSILPTFSVSATTMHTHQSPPPSPLPKYLQENDLTQECRDIISSLPTEEGWVANHLHLYQGFWIIPSYMPGVLAFQKYFEARDTDIILVTTPKAGTTWLKAILYSLLNRVRYPDLQKHPLLTNNPHVLVPCLESELYVENQVPDLTSFVSPRLFSTHLSYNSLATSAKVSNCKIVYLCRNPKDTFVSLWHFTNKLKLKGTNSLEEAFDKFCRGVSLYGPYWDHVLSFWKESIENPQKVLFLKYEKMKEQPTYELRKVAEFLGCPFTPEEEAKGVVNDILSLCSFDNLSTLEVNKSGKLLTGHPTEAFFRRGKVGDYTNYLTAEMVEKLDRITEEKFRETQLKF</sequence>
<feature type="domain" description="Sulfotransferase" evidence="3">
    <location>
        <begin position="110"/>
        <end position="366"/>
    </location>
</feature>
<evidence type="ECO:0000256" key="1">
    <source>
        <dbReference type="ARBA" id="ARBA00022679"/>
    </source>
</evidence>
<dbReference type="Proteomes" id="UP000811246">
    <property type="component" value="Chromosome 5"/>
</dbReference>
<accession>A0A922F2Q7</accession>
<dbReference type="GO" id="GO:0008146">
    <property type="term" value="F:sulfotransferase activity"/>
    <property type="evidence" value="ECO:0007669"/>
    <property type="project" value="InterPro"/>
</dbReference>
<dbReference type="EC" id="2.8.2.-" evidence="2"/>
<dbReference type="AlphaFoldDB" id="A0A922F2Q7"/>
<evidence type="ECO:0000313" key="5">
    <source>
        <dbReference type="Proteomes" id="UP000811246"/>
    </source>
</evidence>
<dbReference type="Pfam" id="PF00685">
    <property type="entry name" value="Sulfotransfer_1"/>
    <property type="match status" value="1"/>
</dbReference>
<gene>
    <name evidence="4" type="ORF">I3842_05G118600</name>
</gene>
<comment type="similarity">
    <text evidence="2">Belongs to the sulfotransferase 1 family.</text>
</comment>
<reference evidence="4" key="1">
    <citation type="submission" date="2021-01" db="EMBL/GenBank/DDBJ databases">
        <authorList>
            <person name="Lovell J.T."/>
            <person name="Bentley N."/>
            <person name="Bhattarai G."/>
            <person name="Jenkins J.W."/>
            <person name="Sreedasyam A."/>
            <person name="Alarcon Y."/>
            <person name="Bock C."/>
            <person name="Boston L."/>
            <person name="Carlson J."/>
            <person name="Cervantes K."/>
            <person name="Clermont K."/>
            <person name="Krom N."/>
            <person name="Kubenka K."/>
            <person name="Mamidi S."/>
            <person name="Mattison C."/>
            <person name="Monteros M."/>
            <person name="Pisani C."/>
            <person name="Plott C."/>
            <person name="Rajasekar S."/>
            <person name="Rhein H.S."/>
            <person name="Rohla C."/>
            <person name="Song M."/>
            <person name="Hilaire R.S."/>
            <person name="Shu S."/>
            <person name="Wells L."/>
            <person name="Wang X."/>
            <person name="Webber J."/>
            <person name="Heerema R.J."/>
            <person name="Klein P."/>
            <person name="Conner P."/>
            <person name="Grauke L."/>
            <person name="Grimwood J."/>
            <person name="Schmutz J."/>
            <person name="Randall J.J."/>
        </authorList>
    </citation>
    <scope>NUCLEOTIDE SEQUENCE</scope>
    <source>
        <tissue evidence="4">Leaf</tissue>
    </source>
</reference>
<dbReference type="InterPro" id="IPR000863">
    <property type="entry name" value="Sulfotransferase_dom"/>
</dbReference>
<evidence type="ECO:0000313" key="4">
    <source>
        <dbReference type="EMBL" id="KAG6712781.1"/>
    </source>
</evidence>
<evidence type="ECO:0000256" key="2">
    <source>
        <dbReference type="RuleBase" id="RU361155"/>
    </source>
</evidence>
<proteinExistence type="inferred from homology"/>
<comment type="caution">
    <text evidence="4">The sequence shown here is derived from an EMBL/GenBank/DDBJ whole genome shotgun (WGS) entry which is preliminary data.</text>
</comment>
<name>A0A922F2Q7_CARIL</name>
<evidence type="ECO:0000259" key="3">
    <source>
        <dbReference type="Pfam" id="PF00685"/>
    </source>
</evidence>
<dbReference type="PANTHER" id="PTHR11783">
    <property type="entry name" value="SULFOTRANSFERASE SULT"/>
    <property type="match status" value="1"/>
</dbReference>
<keyword evidence="1 2" id="KW-0808">Transferase</keyword>